<dbReference type="InterPro" id="IPR032675">
    <property type="entry name" value="LRR_dom_sf"/>
</dbReference>
<reference evidence="4" key="1">
    <citation type="journal article" date="2013" name="Nat. Commun.">
        <title>Whole-genome sequencing of Oryza brachyantha reveals mechanisms underlying Oryza genome evolution.</title>
        <authorList>
            <person name="Chen J."/>
            <person name="Huang Q."/>
            <person name="Gao D."/>
            <person name="Wang J."/>
            <person name="Lang Y."/>
            <person name="Liu T."/>
            <person name="Li B."/>
            <person name="Bai Z."/>
            <person name="Luis Goicoechea J."/>
            <person name="Liang C."/>
            <person name="Chen C."/>
            <person name="Zhang W."/>
            <person name="Sun S."/>
            <person name="Liao Y."/>
            <person name="Zhang X."/>
            <person name="Yang L."/>
            <person name="Song C."/>
            <person name="Wang M."/>
            <person name="Shi J."/>
            <person name="Liu G."/>
            <person name="Liu J."/>
            <person name="Zhou H."/>
            <person name="Zhou W."/>
            <person name="Yu Q."/>
            <person name="An N."/>
            <person name="Chen Y."/>
            <person name="Cai Q."/>
            <person name="Wang B."/>
            <person name="Liu B."/>
            <person name="Min J."/>
            <person name="Huang Y."/>
            <person name="Wu H."/>
            <person name="Li Z."/>
            <person name="Zhang Y."/>
            <person name="Yin Y."/>
            <person name="Song W."/>
            <person name="Jiang J."/>
            <person name="Jackson S.A."/>
            <person name="Wing R.A."/>
            <person name="Wang J."/>
            <person name="Chen M."/>
        </authorList>
    </citation>
    <scope>NUCLEOTIDE SEQUENCE [LARGE SCALE GENOMIC DNA]</scope>
    <source>
        <strain evidence="4">cv. IRGC 101232</strain>
    </source>
</reference>
<dbReference type="OMA" id="NCHAWVP"/>
<organism evidence="4">
    <name type="scientific">Oryza brachyantha</name>
    <name type="common">malo sina</name>
    <dbReference type="NCBI Taxonomy" id="4533"/>
    <lineage>
        <taxon>Eukaryota</taxon>
        <taxon>Viridiplantae</taxon>
        <taxon>Streptophyta</taxon>
        <taxon>Embryophyta</taxon>
        <taxon>Tracheophyta</taxon>
        <taxon>Spermatophyta</taxon>
        <taxon>Magnoliopsida</taxon>
        <taxon>Liliopsida</taxon>
        <taxon>Poales</taxon>
        <taxon>Poaceae</taxon>
        <taxon>BOP clade</taxon>
        <taxon>Oryzoideae</taxon>
        <taxon>Oryzeae</taxon>
        <taxon>Oryzinae</taxon>
        <taxon>Oryza</taxon>
    </lineage>
</organism>
<dbReference type="Gene3D" id="1.10.8.430">
    <property type="entry name" value="Helical domain of apoptotic protease-activating factors"/>
    <property type="match status" value="1"/>
</dbReference>
<dbReference type="GO" id="GO:0098542">
    <property type="term" value="P:defense response to other organism"/>
    <property type="evidence" value="ECO:0007669"/>
    <property type="project" value="TreeGrafter"/>
</dbReference>
<proteinExistence type="predicted"/>
<evidence type="ECO:0000256" key="1">
    <source>
        <dbReference type="ARBA" id="ARBA00022737"/>
    </source>
</evidence>
<dbReference type="PANTHER" id="PTHR23155">
    <property type="entry name" value="DISEASE RESISTANCE PROTEIN RP"/>
    <property type="match status" value="1"/>
</dbReference>
<dbReference type="Pfam" id="PF23559">
    <property type="entry name" value="WHD_DRP"/>
    <property type="match status" value="1"/>
</dbReference>
<dbReference type="eggNOG" id="KOG4658">
    <property type="taxonomic scope" value="Eukaryota"/>
</dbReference>
<name>J3MT39_ORYBR</name>
<dbReference type="SUPFAM" id="SSF52058">
    <property type="entry name" value="L domain-like"/>
    <property type="match status" value="1"/>
</dbReference>
<accession>J3MT39</accession>
<keyword evidence="1" id="KW-0677">Repeat</keyword>
<keyword evidence="5" id="KW-1185">Reference proteome</keyword>
<dbReference type="SMART" id="SM00382">
    <property type="entry name" value="AAA"/>
    <property type="match status" value="1"/>
</dbReference>
<keyword evidence="2" id="KW-0611">Plant defense</keyword>
<dbReference type="AlphaFoldDB" id="J3MT39"/>
<reference evidence="4" key="2">
    <citation type="submission" date="2013-04" db="UniProtKB">
        <authorList>
            <consortium name="EnsemblPlants"/>
        </authorList>
    </citation>
    <scope>IDENTIFICATION</scope>
</reference>
<feature type="domain" description="AAA+ ATPase" evidence="3">
    <location>
        <begin position="184"/>
        <end position="331"/>
    </location>
</feature>
<dbReference type="Proteomes" id="UP000006038">
    <property type="component" value="Chromosome 8"/>
</dbReference>
<gene>
    <name evidence="4" type="primary">LOC102699709</name>
</gene>
<dbReference type="Pfam" id="PF00931">
    <property type="entry name" value="NB-ARC"/>
    <property type="match status" value="1"/>
</dbReference>
<dbReference type="InterPro" id="IPR003593">
    <property type="entry name" value="AAA+_ATPase"/>
</dbReference>
<dbReference type="InterPro" id="IPR036388">
    <property type="entry name" value="WH-like_DNA-bd_sf"/>
</dbReference>
<evidence type="ECO:0000256" key="2">
    <source>
        <dbReference type="ARBA" id="ARBA00022821"/>
    </source>
</evidence>
<dbReference type="GO" id="GO:0043531">
    <property type="term" value="F:ADP binding"/>
    <property type="evidence" value="ECO:0007669"/>
    <property type="project" value="InterPro"/>
</dbReference>
<dbReference type="HOGENOM" id="CLU_000837_25_4_1"/>
<evidence type="ECO:0000313" key="5">
    <source>
        <dbReference type="Proteomes" id="UP000006038"/>
    </source>
</evidence>
<dbReference type="InterPro" id="IPR027417">
    <property type="entry name" value="P-loop_NTPase"/>
</dbReference>
<evidence type="ECO:0000259" key="3">
    <source>
        <dbReference type="SMART" id="SM00382"/>
    </source>
</evidence>
<dbReference type="PANTHER" id="PTHR23155:SF1205">
    <property type="entry name" value="DISEASE RESISTANCE PROTEIN RPM1"/>
    <property type="match status" value="1"/>
</dbReference>
<protein>
    <recommendedName>
        <fullName evidence="3">AAA+ ATPase domain-containing protein</fullName>
    </recommendedName>
</protein>
<evidence type="ECO:0000313" key="4">
    <source>
        <dbReference type="EnsemblPlants" id="OB08G22690.1"/>
    </source>
</evidence>
<dbReference type="Gene3D" id="3.80.10.10">
    <property type="entry name" value="Ribonuclease Inhibitor"/>
    <property type="match status" value="1"/>
</dbReference>
<dbReference type="Gene3D" id="3.40.50.300">
    <property type="entry name" value="P-loop containing nucleotide triphosphate hydrolases"/>
    <property type="match status" value="1"/>
</dbReference>
<dbReference type="InterPro" id="IPR042197">
    <property type="entry name" value="Apaf_helical"/>
</dbReference>
<dbReference type="InterPro" id="IPR055414">
    <property type="entry name" value="LRR_R13L4/SHOC2-like"/>
</dbReference>
<dbReference type="Gramene" id="OB08G22690.1">
    <property type="protein sequence ID" value="OB08G22690.1"/>
    <property type="gene ID" value="OB08G22690"/>
</dbReference>
<sequence>MEDAVARGAVSGLIKPVLNTFLYWIQLVRGKHTTTEDIKKEAAILEGAIWDTYNWNGIRLRRVREAKGQAEDLHDRISAILDDAQRLSRYDHSSNPLRFILRYGHNIWHTRSLWKTANKIVKLRGQITPLLNELRIAMTIDGGPAARDGILGNNVASVHHKADFVGMARPLKYLFKYLMNGVNRREVVIVVGENGAGKSTLVRHVYEDIRVKEHFNCHAWVPIDASFNAKDILRCIIRRLYEEANKSTTALDELDVDMLGSRIRRFLEKAHQRYVIVLDDISTRPQLQTILDLAIPDENCNNFGRIIVTSRNVDVAEACTHAHKIDVEQLSETEVWELFCKKASPSMDIPLVTRRRIITLCAGLPLATVLLGGLLSKIACNQWNLVISELQQHGYQIMLGESINDVSAMPQIDINVERCLMYFSIFPKGSEITHNTLVRLWIAEGFIHVRGGMTQEATATSYLSALIERNIVQVAEHYHNGMPKSYNLNGPIHDEIKRMAEEVNFCATLQTLSNSPDKIRGLSGQVTVRELPENVRLPNLLSLFISDRTSHVCKLLHNAKSLKVLSLTEESVQAFPKEISKLTHLRYLNLGNNTRISKLPKSIGVLINLQSLILKGTLVSRLPKAISKLRQLQHLVAYRYDVEKRPDRKPYIIHGVEVQNGIGKLKELKTLSVINVDKDRSTIKELQKLTNLKRLGIVNLKGNDGPDLCTAVAGMNQLSSISLGSSDNEPINLQNLTLPNLERLYLRGRLNVSQNFFPSLESLVRLRLIGSGLESNSFHQLQQLPNLAELALIQALETEEINLLQDGFPNLKILDLDQLNNLVNMTVHGSLKNLCKLIIRNCNRLESVPLGIECLKKLKELHLFDMPECFLQKLEKGNEHYKSIQHIGVIRYYREGCPQVRTNSNTDSTRL</sequence>
<dbReference type="InterPro" id="IPR058922">
    <property type="entry name" value="WHD_DRP"/>
</dbReference>
<dbReference type="InterPro" id="IPR002182">
    <property type="entry name" value="NB-ARC"/>
</dbReference>
<dbReference type="InterPro" id="IPR044974">
    <property type="entry name" value="Disease_R_plants"/>
</dbReference>
<dbReference type="Pfam" id="PF23598">
    <property type="entry name" value="LRR_14"/>
    <property type="match status" value="1"/>
</dbReference>
<dbReference type="PRINTS" id="PR00364">
    <property type="entry name" value="DISEASERSIST"/>
</dbReference>
<dbReference type="STRING" id="4533.J3MT39"/>
<dbReference type="Gene3D" id="1.10.10.10">
    <property type="entry name" value="Winged helix-like DNA-binding domain superfamily/Winged helix DNA-binding domain"/>
    <property type="match status" value="1"/>
</dbReference>
<dbReference type="SUPFAM" id="SSF52540">
    <property type="entry name" value="P-loop containing nucleoside triphosphate hydrolases"/>
    <property type="match status" value="1"/>
</dbReference>
<dbReference type="EnsemblPlants" id="OB08G22690.1">
    <property type="protein sequence ID" value="OB08G22690.1"/>
    <property type="gene ID" value="OB08G22690"/>
</dbReference>